<gene>
    <name evidence="1" type="ORF">UFOVP1655_150</name>
</gene>
<evidence type="ECO:0000313" key="1">
    <source>
        <dbReference type="EMBL" id="CAB4222608.1"/>
    </source>
</evidence>
<accession>A0A6J5T4W1</accession>
<name>A0A6J5T4W1_9CAUD</name>
<protein>
    <submittedName>
        <fullName evidence="1">Uncharacterized protein</fullName>
    </submittedName>
</protein>
<dbReference type="EMBL" id="LR797523">
    <property type="protein sequence ID" value="CAB4222608.1"/>
    <property type="molecule type" value="Genomic_DNA"/>
</dbReference>
<reference evidence="1" key="1">
    <citation type="submission" date="2020-05" db="EMBL/GenBank/DDBJ databases">
        <authorList>
            <person name="Chiriac C."/>
            <person name="Salcher M."/>
            <person name="Ghai R."/>
            <person name="Kavagutti S V."/>
        </authorList>
    </citation>
    <scope>NUCLEOTIDE SEQUENCE</scope>
</reference>
<sequence length="141" mass="16165">MIENIIMKNGQIATITTKRAMKVKKGQPMVEKESTFQCRLGINYDNLSSVIVKRESGELPEENQGLRYGKWFKFPFLIEFKDELQLRCNSFKSSVPKETIYRVNGVEIDADEAKSYCLASEFRNTIGDVFNIKLSSIVRLA</sequence>
<proteinExistence type="predicted"/>
<organism evidence="1">
    <name type="scientific">uncultured Caudovirales phage</name>
    <dbReference type="NCBI Taxonomy" id="2100421"/>
    <lineage>
        <taxon>Viruses</taxon>
        <taxon>Duplodnaviria</taxon>
        <taxon>Heunggongvirae</taxon>
        <taxon>Uroviricota</taxon>
        <taxon>Caudoviricetes</taxon>
        <taxon>Peduoviridae</taxon>
        <taxon>Maltschvirus</taxon>
        <taxon>Maltschvirus maltsch</taxon>
    </lineage>
</organism>